<evidence type="ECO:0000256" key="1">
    <source>
        <dbReference type="SAM" id="MobiDB-lite"/>
    </source>
</evidence>
<dbReference type="AlphaFoldDB" id="A0AAE3XCT7"/>
<dbReference type="EMBL" id="JAVDQK010000004">
    <property type="protein sequence ID" value="MDR6218132.1"/>
    <property type="molecule type" value="Genomic_DNA"/>
</dbReference>
<protein>
    <submittedName>
        <fullName evidence="2">Uncharacterized protein</fullName>
    </submittedName>
</protein>
<reference evidence="2" key="1">
    <citation type="submission" date="2023-07" db="EMBL/GenBank/DDBJ databases">
        <title>Sorghum-associated microbial communities from plants grown in Nebraska, USA.</title>
        <authorList>
            <person name="Schachtman D."/>
        </authorList>
    </citation>
    <scope>NUCLEOTIDE SEQUENCE</scope>
    <source>
        <strain evidence="2">BE330</strain>
    </source>
</reference>
<evidence type="ECO:0000313" key="2">
    <source>
        <dbReference type="EMBL" id="MDR6218132.1"/>
    </source>
</evidence>
<feature type="region of interest" description="Disordered" evidence="1">
    <location>
        <begin position="1"/>
        <end position="49"/>
    </location>
</feature>
<gene>
    <name evidence="2" type="ORF">J2Y00_001695</name>
</gene>
<dbReference type="Proteomes" id="UP001185331">
    <property type="component" value="Unassembled WGS sequence"/>
</dbReference>
<accession>A0AAE3XCT7</accession>
<comment type="caution">
    <text evidence="2">The sequence shown here is derived from an EMBL/GenBank/DDBJ whole genome shotgun (WGS) entry which is preliminary data.</text>
</comment>
<feature type="compositionally biased region" description="Basic and acidic residues" evidence="1">
    <location>
        <begin position="17"/>
        <end position="37"/>
    </location>
</feature>
<evidence type="ECO:0000313" key="3">
    <source>
        <dbReference type="Proteomes" id="UP001185331"/>
    </source>
</evidence>
<sequence length="138" mass="15504">MSFKRPAGRLPAHLQRRTPDGTRREAQRPVPDSRKPEPAAPEPGGEERYDRIREILPVILSALINRAATAEPRNAFTRADVQAVLAPYHRPKSLFTQRVLRRLVGEGYLRPQGERDKQGYSGLYLLTPAGEKLSRSAP</sequence>
<name>A0AAE3XCT7_9DEIO</name>
<proteinExistence type="predicted"/>
<dbReference type="RefSeq" id="WP_309854188.1">
    <property type="nucleotide sequence ID" value="NZ_JAVDQJ010000004.1"/>
</dbReference>
<organism evidence="2 3">
    <name type="scientific">Deinococcus soli</name>
    <name type="common">ex Cha et al. 2016</name>
    <dbReference type="NCBI Taxonomy" id="1309411"/>
    <lineage>
        <taxon>Bacteria</taxon>
        <taxon>Thermotogati</taxon>
        <taxon>Deinococcota</taxon>
        <taxon>Deinococci</taxon>
        <taxon>Deinococcales</taxon>
        <taxon>Deinococcaceae</taxon>
        <taxon>Deinococcus</taxon>
    </lineage>
</organism>